<dbReference type="GO" id="GO:0016272">
    <property type="term" value="C:prefoldin complex"/>
    <property type="evidence" value="ECO:0007669"/>
    <property type="project" value="InterPro"/>
</dbReference>
<evidence type="ECO:0000256" key="4">
    <source>
        <dbReference type="ARBA" id="ARBA00025077"/>
    </source>
</evidence>
<dbReference type="InterPro" id="IPR011599">
    <property type="entry name" value="PFD_alpha_archaea"/>
</dbReference>
<gene>
    <name evidence="7" type="primary">pfdA</name>
    <name evidence="7" type="ORF">CL944_02480</name>
</gene>
<dbReference type="InterPro" id="IPR009053">
    <property type="entry name" value="Prefoldin"/>
</dbReference>
<comment type="similarity">
    <text evidence="1">Belongs to the prefoldin subunit alpha family.</text>
</comment>
<dbReference type="Gene3D" id="1.10.287.370">
    <property type="match status" value="1"/>
</dbReference>
<evidence type="ECO:0000256" key="5">
    <source>
        <dbReference type="ARBA" id="ARBA00044156"/>
    </source>
</evidence>
<dbReference type="NCBIfam" id="TIGR00293">
    <property type="entry name" value="prefoldin subunit alpha"/>
    <property type="match status" value="1"/>
</dbReference>
<proteinExistence type="inferred from homology"/>
<reference evidence="8" key="1">
    <citation type="submission" date="2017-09" db="EMBL/GenBank/DDBJ databases">
        <title>The Reconstruction of 2,631 Draft Metagenome-Assembled Genomes from the Global Oceans.</title>
        <authorList>
            <person name="Tully B.J."/>
            <person name="Graham E.D."/>
            <person name="Heidelberg J.F."/>
        </authorList>
    </citation>
    <scope>NUCLEOTIDE SEQUENCE [LARGE SCALE GENOMIC DNA]</scope>
</reference>
<dbReference type="GO" id="GO:0005737">
    <property type="term" value="C:cytoplasm"/>
    <property type="evidence" value="ECO:0007669"/>
    <property type="project" value="TreeGrafter"/>
</dbReference>
<dbReference type="InterPro" id="IPR004127">
    <property type="entry name" value="Prefoldin_subunit_alpha"/>
</dbReference>
<dbReference type="CDD" id="cd23160">
    <property type="entry name" value="Prefoldin_alpha_GimC"/>
    <property type="match status" value="1"/>
</dbReference>
<dbReference type="PANTHER" id="PTHR12674">
    <property type="entry name" value="PREFOLDIN SUBUNIT 5"/>
    <property type="match status" value="1"/>
</dbReference>
<comment type="function">
    <text evidence="4">Molecular chaperone capable of stabilizing a range of proteins. Seems to fulfill an ATP-independent, HSP70-like function in archaeal de novo protein folding.</text>
</comment>
<evidence type="ECO:0000256" key="6">
    <source>
        <dbReference type="NCBIfam" id="TIGR00293"/>
    </source>
</evidence>
<dbReference type="GO" id="GO:0051082">
    <property type="term" value="F:unfolded protein binding"/>
    <property type="evidence" value="ECO:0007669"/>
    <property type="project" value="InterPro"/>
</dbReference>
<keyword evidence="3" id="KW-0143">Chaperone</keyword>
<dbReference type="SUPFAM" id="SSF46579">
    <property type="entry name" value="Prefoldin"/>
    <property type="match status" value="1"/>
</dbReference>
<comment type="subunit">
    <text evidence="2">Heterohexamer of two alpha and four beta subunits.</text>
</comment>
<sequence>MVEKKVQLTGNQLIQMANQEKQKLAQINDQVARFQEFKTELLAAKDVLTEIEKNKKGDKILINLGAGVYMNMTIDETSKAISSLSGNVFKEKNSKELIKVLDNKIKNMNKTISKIAEDQQKAMARVNQLEQVLNAGRQHTQKQRAAQN</sequence>
<evidence type="ECO:0000256" key="3">
    <source>
        <dbReference type="ARBA" id="ARBA00023186"/>
    </source>
</evidence>
<dbReference type="PANTHER" id="PTHR12674:SF2">
    <property type="entry name" value="PREFOLDIN SUBUNIT 5"/>
    <property type="match status" value="1"/>
</dbReference>
<dbReference type="EMBL" id="NZBD01000015">
    <property type="protein sequence ID" value="MAG18316.1"/>
    <property type="molecule type" value="Genomic_DNA"/>
</dbReference>
<comment type="caution">
    <text evidence="7">The sequence shown here is derived from an EMBL/GenBank/DDBJ whole genome shotgun (WGS) entry which is preliminary data.</text>
</comment>
<accession>A0A2D6LQ64</accession>
<evidence type="ECO:0000256" key="2">
    <source>
        <dbReference type="ARBA" id="ARBA00011716"/>
    </source>
</evidence>
<evidence type="ECO:0000256" key="1">
    <source>
        <dbReference type="ARBA" id="ARBA00010048"/>
    </source>
</evidence>
<protein>
    <recommendedName>
        <fullName evidence="5 6">Prefoldin subunit alpha</fullName>
    </recommendedName>
</protein>
<evidence type="ECO:0000313" key="8">
    <source>
        <dbReference type="Proteomes" id="UP000226712"/>
    </source>
</evidence>
<dbReference type="AlphaFoldDB" id="A0A2D6LQ64"/>
<organism evidence="7 8">
    <name type="scientific">Candidatus Iainarchaeum sp</name>
    <dbReference type="NCBI Taxonomy" id="3101447"/>
    <lineage>
        <taxon>Archaea</taxon>
        <taxon>Candidatus Iainarchaeota</taxon>
        <taxon>Candidatus Iainarchaeia</taxon>
        <taxon>Candidatus Iainarchaeales</taxon>
        <taxon>Candidatus Iainarchaeaceae</taxon>
        <taxon>Candidatus Iainarchaeum</taxon>
    </lineage>
</organism>
<dbReference type="Proteomes" id="UP000226712">
    <property type="component" value="Unassembled WGS sequence"/>
</dbReference>
<name>A0A2D6LQ64_9ARCH</name>
<dbReference type="Pfam" id="PF02996">
    <property type="entry name" value="Prefoldin"/>
    <property type="match status" value="1"/>
</dbReference>
<evidence type="ECO:0000313" key="7">
    <source>
        <dbReference type="EMBL" id="MAG18316.1"/>
    </source>
</evidence>
<dbReference type="GO" id="GO:0006457">
    <property type="term" value="P:protein folding"/>
    <property type="evidence" value="ECO:0007669"/>
    <property type="project" value="UniProtKB-UniRule"/>
</dbReference>